<gene>
    <name evidence="1" type="ORF">HY730_01340</name>
</gene>
<comment type="caution">
    <text evidence="1">The sequence shown here is derived from an EMBL/GenBank/DDBJ whole genome shotgun (WGS) entry which is preliminary data.</text>
</comment>
<dbReference type="EMBL" id="JACQWF010000063">
    <property type="protein sequence ID" value="MBI4595006.1"/>
    <property type="molecule type" value="Genomic_DNA"/>
</dbReference>
<organism evidence="1 2">
    <name type="scientific">Tectimicrobiota bacterium</name>
    <dbReference type="NCBI Taxonomy" id="2528274"/>
    <lineage>
        <taxon>Bacteria</taxon>
        <taxon>Pseudomonadati</taxon>
        <taxon>Nitrospinota/Tectimicrobiota group</taxon>
        <taxon>Candidatus Tectimicrobiota</taxon>
    </lineage>
</organism>
<dbReference type="AlphaFoldDB" id="A0A933LQ62"/>
<feature type="non-terminal residue" evidence="1">
    <location>
        <position position="72"/>
    </location>
</feature>
<name>A0A933LQ62_UNCTE</name>
<sequence>MDPKSLELLEFPQIKKILAGFTSFSASRLLALDLQPVTDYDQVRLLLLHSAEARNLLSIKPGFSIGGVQDIR</sequence>
<protein>
    <submittedName>
        <fullName evidence="1">Uncharacterized protein</fullName>
    </submittedName>
</protein>
<dbReference type="Proteomes" id="UP000772181">
    <property type="component" value="Unassembled WGS sequence"/>
</dbReference>
<proteinExistence type="predicted"/>
<evidence type="ECO:0000313" key="1">
    <source>
        <dbReference type="EMBL" id="MBI4595006.1"/>
    </source>
</evidence>
<accession>A0A933LQ62</accession>
<reference evidence="1" key="1">
    <citation type="submission" date="2020-07" db="EMBL/GenBank/DDBJ databases">
        <title>Huge and variable diversity of episymbiotic CPR bacteria and DPANN archaea in groundwater ecosystems.</title>
        <authorList>
            <person name="He C.Y."/>
            <person name="Keren R."/>
            <person name="Whittaker M."/>
            <person name="Farag I.F."/>
            <person name="Doudna J."/>
            <person name="Cate J.H.D."/>
            <person name="Banfield J.F."/>
        </authorList>
    </citation>
    <scope>NUCLEOTIDE SEQUENCE</scope>
    <source>
        <strain evidence="1">NC_groundwater_1482_Ag_S-0.65um_47_24</strain>
    </source>
</reference>
<evidence type="ECO:0000313" key="2">
    <source>
        <dbReference type="Proteomes" id="UP000772181"/>
    </source>
</evidence>